<name>A0AC61PMS4_9FIRM</name>
<evidence type="ECO:0000313" key="1">
    <source>
        <dbReference type="EMBL" id="SMC71703.1"/>
    </source>
</evidence>
<gene>
    <name evidence="1" type="ORF">SAMN06297397_2148</name>
</gene>
<protein>
    <submittedName>
        <fullName evidence="1">Cys-tRNA(Pro)/Cys-tRNA(Cys) deacylase</fullName>
    </submittedName>
</protein>
<dbReference type="Proteomes" id="UP000192328">
    <property type="component" value="Unassembled WGS sequence"/>
</dbReference>
<keyword evidence="2" id="KW-1185">Reference proteome</keyword>
<organism evidence="1 2">
    <name type="scientific">Aristaeella lactis</name>
    <dbReference type="NCBI Taxonomy" id="3046383"/>
    <lineage>
        <taxon>Bacteria</taxon>
        <taxon>Bacillati</taxon>
        <taxon>Bacillota</taxon>
        <taxon>Clostridia</taxon>
        <taxon>Eubacteriales</taxon>
        <taxon>Aristaeellaceae</taxon>
        <taxon>Aristaeella</taxon>
    </lineage>
</organism>
<evidence type="ECO:0000313" key="2">
    <source>
        <dbReference type="Proteomes" id="UP000192328"/>
    </source>
</evidence>
<accession>A0AC61PMS4</accession>
<reference evidence="1" key="1">
    <citation type="submission" date="2017-04" db="EMBL/GenBank/DDBJ databases">
        <authorList>
            <person name="Varghese N."/>
            <person name="Submissions S."/>
        </authorList>
    </citation>
    <scope>NUCLEOTIDE SEQUENCE</scope>
    <source>
        <strain evidence="1">WTE2008</strain>
    </source>
</reference>
<comment type="caution">
    <text evidence="1">The sequence shown here is derived from an EMBL/GenBank/DDBJ whole genome shotgun (WGS) entry which is preliminary data.</text>
</comment>
<dbReference type="EMBL" id="FWXZ01000004">
    <property type="protein sequence ID" value="SMC71703.1"/>
    <property type="molecule type" value="Genomic_DNA"/>
</dbReference>
<proteinExistence type="predicted"/>
<sequence>MGKQDKTNCMRVLDSKKIAYTPHLYEADPTLTGEQIAGILNEAPDQVFKTLVTIGKPQKYYVFVIPVNTELNLKKAAAAAGEKSVSMIPQRDLLPLTGYVHGGCSPIGMKKRFPSFIHGSASGLSRIFVSAGRVGCQVELAPEDLIRIAELKPADLV</sequence>